<dbReference type="Pfam" id="PF09084">
    <property type="entry name" value="NMT1"/>
    <property type="match status" value="1"/>
</dbReference>
<evidence type="ECO:0000256" key="11">
    <source>
        <dbReference type="ARBA" id="ARBA00048179"/>
    </source>
</evidence>
<dbReference type="AlphaFoldDB" id="A0A928BT96"/>
<evidence type="ECO:0000256" key="2">
    <source>
        <dbReference type="ARBA" id="ARBA00004948"/>
    </source>
</evidence>
<keyword evidence="5" id="KW-0808">Transferase</keyword>
<keyword evidence="8" id="KW-0784">Thiamine biosynthesis</keyword>
<reference evidence="14" key="1">
    <citation type="submission" date="2019-04" db="EMBL/GenBank/DDBJ databases">
        <title>Evolution of Biomass-Degrading Anaerobic Consortia Revealed by Metagenomics.</title>
        <authorList>
            <person name="Peng X."/>
        </authorList>
    </citation>
    <scope>NUCLEOTIDE SEQUENCE</scope>
    <source>
        <strain evidence="14">SIG141</strain>
    </source>
</reference>
<dbReference type="GO" id="GO:0016740">
    <property type="term" value="F:transferase activity"/>
    <property type="evidence" value="ECO:0007669"/>
    <property type="project" value="UniProtKB-KW"/>
</dbReference>
<dbReference type="SUPFAM" id="SSF53850">
    <property type="entry name" value="Periplasmic binding protein-like II"/>
    <property type="match status" value="1"/>
</dbReference>
<dbReference type="PANTHER" id="PTHR31528:SF1">
    <property type="entry name" value="4-AMINO-5-HYDROXYMETHYL-2-METHYLPYRIMIDINE PHOSPHATE SYNTHASE THI11-RELATED"/>
    <property type="match status" value="1"/>
</dbReference>
<evidence type="ECO:0000313" key="14">
    <source>
        <dbReference type="EMBL" id="MBE6266431.1"/>
    </source>
</evidence>
<proteinExistence type="inferred from homology"/>
<comment type="subunit">
    <text evidence="4">Homodimer.</text>
</comment>
<evidence type="ECO:0000256" key="10">
    <source>
        <dbReference type="ARBA" id="ARBA00033171"/>
    </source>
</evidence>
<keyword evidence="12" id="KW-0732">Signal</keyword>
<dbReference type="GO" id="GO:0046872">
    <property type="term" value="F:metal ion binding"/>
    <property type="evidence" value="ECO:0007669"/>
    <property type="project" value="UniProtKB-KW"/>
</dbReference>
<feature type="signal peptide" evidence="12">
    <location>
        <begin position="1"/>
        <end position="25"/>
    </location>
</feature>
<name>A0A928BT96_XYLRU</name>
<evidence type="ECO:0000256" key="4">
    <source>
        <dbReference type="ARBA" id="ARBA00011738"/>
    </source>
</evidence>
<dbReference type="PANTHER" id="PTHR31528">
    <property type="entry name" value="4-AMINO-5-HYDROXYMETHYL-2-METHYLPYRIMIDINE PHOSPHATE SYNTHASE THI11-RELATED"/>
    <property type="match status" value="1"/>
</dbReference>
<evidence type="ECO:0000313" key="15">
    <source>
        <dbReference type="Proteomes" id="UP000763088"/>
    </source>
</evidence>
<evidence type="ECO:0000256" key="12">
    <source>
        <dbReference type="SAM" id="SignalP"/>
    </source>
</evidence>
<keyword evidence="9" id="KW-0408">Iron</keyword>
<gene>
    <name evidence="14" type="ORF">E7102_08180</name>
</gene>
<evidence type="ECO:0000256" key="8">
    <source>
        <dbReference type="ARBA" id="ARBA00022977"/>
    </source>
</evidence>
<evidence type="ECO:0000256" key="5">
    <source>
        <dbReference type="ARBA" id="ARBA00022679"/>
    </source>
</evidence>
<comment type="caution">
    <text evidence="14">The sequence shown here is derived from an EMBL/GenBank/DDBJ whole genome shotgun (WGS) entry which is preliminary data.</text>
</comment>
<comment type="pathway">
    <text evidence="2">Cofactor biosynthesis; thiamine diphosphate biosynthesis.</text>
</comment>
<keyword evidence="7" id="KW-0663">Pyridoxal phosphate</keyword>
<comment type="function">
    <text evidence="1">Responsible for the formation of the pyrimidine heterocycle in the thiamine biosynthesis pathway. Catalyzes the formation of hydroxymethylpyrimidine phosphate (HMP-P) from histidine and pyridoxal phosphate (PLP). The protein uses PLP and the active site histidine to form HMP-P, generating an inactive enzyme. The enzyme can only undergo a single turnover, which suggests it is a suicide enzyme.</text>
</comment>
<evidence type="ECO:0000256" key="6">
    <source>
        <dbReference type="ARBA" id="ARBA00022723"/>
    </source>
</evidence>
<keyword evidence="6" id="KW-0479">Metal-binding</keyword>
<organism evidence="14 15">
    <name type="scientific">Xylanibacter ruminicola</name>
    <name type="common">Prevotella ruminicola</name>
    <dbReference type="NCBI Taxonomy" id="839"/>
    <lineage>
        <taxon>Bacteria</taxon>
        <taxon>Pseudomonadati</taxon>
        <taxon>Bacteroidota</taxon>
        <taxon>Bacteroidia</taxon>
        <taxon>Bacteroidales</taxon>
        <taxon>Prevotellaceae</taxon>
        <taxon>Xylanibacter</taxon>
    </lineage>
</organism>
<comment type="similarity">
    <text evidence="3">Belongs to the NMT1/THI5 family.</text>
</comment>
<protein>
    <recommendedName>
        <fullName evidence="10">Thiamine pyrimidine synthase</fullName>
    </recommendedName>
</protein>
<comment type="catalytic activity">
    <reaction evidence="11">
        <text>N(6)-(pyridoxal phosphate)-L-lysyl-[4-amino-5-hydroxymethyl-2-methylpyrimidine phosphate synthase] + L-histidyl-[4-amino-5-hydroxymethyl-2-methylpyrimidine phosphate synthase] + 2 Fe(3+) + 4 H2O = L-lysyl-[4-amino-5-hydroxymethyl-2-methylpyrimidine phosphate synthase] + (2S)-2-amino-5-hydroxy-4-oxopentanoyl-[4-amino-5-hydroxymethyl-2-methylpyrimidine phosphate synthase] + 4-amino-2-methyl-5-(phosphooxymethyl)pyrimidine + 3-oxopropanoate + 2 Fe(2+) + 2 H(+)</text>
        <dbReference type="Rhea" id="RHEA:65756"/>
        <dbReference type="Rhea" id="RHEA-COMP:16892"/>
        <dbReference type="Rhea" id="RHEA-COMP:16893"/>
        <dbReference type="Rhea" id="RHEA-COMP:16894"/>
        <dbReference type="Rhea" id="RHEA-COMP:16895"/>
        <dbReference type="ChEBI" id="CHEBI:15377"/>
        <dbReference type="ChEBI" id="CHEBI:15378"/>
        <dbReference type="ChEBI" id="CHEBI:29033"/>
        <dbReference type="ChEBI" id="CHEBI:29034"/>
        <dbReference type="ChEBI" id="CHEBI:29969"/>
        <dbReference type="ChEBI" id="CHEBI:29979"/>
        <dbReference type="ChEBI" id="CHEBI:33190"/>
        <dbReference type="ChEBI" id="CHEBI:58354"/>
        <dbReference type="ChEBI" id="CHEBI:143915"/>
        <dbReference type="ChEBI" id="CHEBI:157692"/>
    </reaction>
    <physiologicalReaction direction="left-to-right" evidence="11">
        <dbReference type="Rhea" id="RHEA:65757"/>
    </physiologicalReaction>
</comment>
<dbReference type="Gene3D" id="3.40.190.10">
    <property type="entry name" value="Periplasmic binding protein-like II"/>
    <property type="match status" value="2"/>
</dbReference>
<sequence length="320" mass="36681">MNIKNRLLTAILTLLFNMVPLAVSAQGETMVFTPQWTAQAQFAGYYVAEAKGFYREAGLNVRIEHPTSTQPAMARLQHNQCQATTLQLCQALEIVDGGVPLVNILQTSMNNAMVIVSARNQDPLKQKGAKVGIWSVGFGQLAICMSIMDHLNYEFIRFAQNVNLFVAGALDATLAMSYNEYYQLVQAGITMTDKNVYRFCDHGYNVQEDGVYMTRSYYEKHRDEAHRFAKASRKGWEYAAAHPEETLDIVMKYVDREKIGTNHVMQQLMLKEVLRLQVDRESKKREFRLRPDMVKQASHLMYQNGMLDREVTYQELIDKR</sequence>
<evidence type="ECO:0000259" key="13">
    <source>
        <dbReference type="Pfam" id="PF09084"/>
    </source>
</evidence>
<dbReference type="GO" id="GO:0009228">
    <property type="term" value="P:thiamine biosynthetic process"/>
    <property type="evidence" value="ECO:0007669"/>
    <property type="project" value="UniProtKB-KW"/>
</dbReference>
<evidence type="ECO:0000256" key="9">
    <source>
        <dbReference type="ARBA" id="ARBA00023004"/>
    </source>
</evidence>
<feature type="chain" id="PRO_5037381151" description="Thiamine pyrimidine synthase" evidence="12">
    <location>
        <begin position="26"/>
        <end position="320"/>
    </location>
</feature>
<dbReference type="EMBL" id="SUYD01000009">
    <property type="protein sequence ID" value="MBE6266431.1"/>
    <property type="molecule type" value="Genomic_DNA"/>
</dbReference>
<accession>A0A928BT96</accession>
<dbReference type="InterPro" id="IPR015168">
    <property type="entry name" value="SsuA/THI5"/>
</dbReference>
<dbReference type="InterPro" id="IPR027939">
    <property type="entry name" value="NMT1/THI5"/>
</dbReference>
<dbReference type="Proteomes" id="UP000763088">
    <property type="component" value="Unassembled WGS sequence"/>
</dbReference>
<feature type="domain" description="SsuA/THI5-like" evidence="13">
    <location>
        <begin position="40"/>
        <end position="245"/>
    </location>
</feature>
<evidence type="ECO:0000256" key="1">
    <source>
        <dbReference type="ARBA" id="ARBA00003469"/>
    </source>
</evidence>
<evidence type="ECO:0000256" key="7">
    <source>
        <dbReference type="ARBA" id="ARBA00022898"/>
    </source>
</evidence>
<evidence type="ECO:0000256" key="3">
    <source>
        <dbReference type="ARBA" id="ARBA00009406"/>
    </source>
</evidence>